<dbReference type="AlphaFoldDB" id="A0A9Q0RNL4"/>
<evidence type="ECO:0000259" key="4">
    <source>
        <dbReference type="Pfam" id="PF01712"/>
    </source>
</evidence>
<organism evidence="5 6">
    <name type="scientific">Blomia tropicalis</name>
    <name type="common">Mite</name>
    <dbReference type="NCBI Taxonomy" id="40697"/>
    <lineage>
        <taxon>Eukaryota</taxon>
        <taxon>Metazoa</taxon>
        <taxon>Ecdysozoa</taxon>
        <taxon>Arthropoda</taxon>
        <taxon>Chelicerata</taxon>
        <taxon>Arachnida</taxon>
        <taxon>Acari</taxon>
        <taxon>Acariformes</taxon>
        <taxon>Sarcoptiformes</taxon>
        <taxon>Astigmata</taxon>
        <taxon>Glycyphagoidea</taxon>
        <taxon>Echimyopodidae</taxon>
        <taxon>Blomia</taxon>
    </lineage>
</organism>
<dbReference type="GO" id="GO:0005524">
    <property type="term" value="F:ATP binding"/>
    <property type="evidence" value="ECO:0007669"/>
    <property type="project" value="UniProtKB-KW"/>
</dbReference>
<dbReference type="Pfam" id="PF01712">
    <property type="entry name" value="dNK"/>
    <property type="match status" value="1"/>
</dbReference>
<feature type="binding site" evidence="3">
    <location>
        <begin position="18"/>
        <end position="26"/>
    </location>
    <ligand>
        <name>ATP</name>
        <dbReference type="ChEBI" id="CHEBI:30616"/>
    </ligand>
</feature>
<evidence type="ECO:0000256" key="1">
    <source>
        <dbReference type="ARBA" id="ARBA00007420"/>
    </source>
</evidence>
<dbReference type="OMA" id="CVQDRTL"/>
<evidence type="ECO:0000313" key="5">
    <source>
        <dbReference type="EMBL" id="KAJ6220660.1"/>
    </source>
</evidence>
<dbReference type="PANTHER" id="PTHR10513:SF24">
    <property type="entry name" value="THYMIDINE KINASE 2, MITOCHONDRIAL"/>
    <property type="match status" value="1"/>
</dbReference>
<keyword evidence="3" id="KW-0547">Nucleotide-binding</keyword>
<dbReference type="SUPFAM" id="SSF52540">
    <property type="entry name" value="P-loop containing nucleoside triphosphate hydrolases"/>
    <property type="match status" value="1"/>
</dbReference>
<evidence type="ECO:0000313" key="6">
    <source>
        <dbReference type="Proteomes" id="UP001142055"/>
    </source>
</evidence>
<feature type="binding site" evidence="3">
    <location>
        <begin position="192"/>
        <end position="196"/>
    </location>
    <ligand>
        <name>ATP</name>
        <dbReference type="ChEBI" id="CHEBI:30616"/>
    </ligand>
</feature>
<evidence type="ECO:0000256" key="3">
    <source>
        <dbReference type="PIRSR" id="PIRSR000705-3"/>
    </source>
</evidence>
<sequence>MIKFSKSPATFYRICIEGNIGCGKTSILKRLAKEYGYFDYDEEVWRPRSDDLENVDLVISPEPLNQWISVPPPASSSTSVNLLKRMYSNPKRWGFTFEHYSQFTRYNQIKSVYNEHCEKATNDQNLKTMHILERSIFSNRFCFVENFYKSGEIEQFEYQILDEWFRQLISKPESLVNKFIYLQTAPQTVYDRILNRARTEEEAIPLEYLLKIHNYHERLFNNFELNNWSNLHRPFPKVVLIDGNQPLEEVYRQVEKHIFSTII</sequence>
<comment type="caution">
    <text evidence="5">The sequence shown here is derived from an EMBL/GenBank/DDBJ whole genome shotgun (WGS) entry which is preliminary data.</text>
</comment>
<dbReference type="PANTHER" id="PTHR10513">
    <property type="entry name" value="DEOXYNUCLEOSIDE KINASE"/>
    <property type="match status" value="1"/>
</dbReference>
<dbReference type="InterPro" id="IPR050566">
    <property type="entry name" value="Deoxyribonucleoside_kinase"/>
</dbReference>
<reference evidence="5" key="1">
    <citation type="submission" date="2022-12" db="EMBL/GenBank/DDBJ databases">
        <title>Genome assemblies of Blomia tropicalis.</title>
        <authorList>
            <person name="Cui Y."/>
        </authorList>
    </citation>
    <scope>NUCLEOTIDE SEQUENCE</scope>
    <source>
        <tissue evidence="5">Adult mites</tissue>
    </source>
</reference>
<dbReference type="CDD" id="cd01673">
    <property type="entry name" value="dNK"/>
    <property type="match status" value="1"/>
</dbReference>
<dbReference type="InterPro" id="IPR027417">
    <property type="entry name" value="P-loop_NTPase"/>
</dbReference>
<dbReference type="GO" id="GO:0019136">
    <property type="term" value="F:deoxynucleoside kinase activity"/>
    <property type="evidence" value="ECO:0007669"/>
    <property type="project" value="InterPro"/>
</dbReference>
<gene>
    <name evidence="5" type="ORF">RDWZM_006472</name>
</gene>
<dbReference type="PIRSF" id="PIRSF000705">
    <property type="entry name" value="DNK"/>
    <property type="match status" value="1"/>
</dbReference>
<keyword evidence="3" id="KW-0067">ATP-binding</keyword>
<comment type="similarity">
    <text evidence="1">Belongs to the DCK/DGK family.</text>
</comment>
<name>A0A9Q0RNL4_BLOTA</name>
<protein>
    <recommendedName>
        <fullName evidence="4">Deoxynucleoside kinase domain-containing protein</fullName>
    </recommendedName>
</protein>
<evidence type="ECO:0000256" key="2">
    <source>
        <dbReference type="PIRSR" id="PIRSR000705-1"/>
    </source>
</evidence>
<keyword evidence="6" id="KW-1185">Reference proteome</keyword>
<dbReference type="Gene3D" id="3.40.50.300">
    <property type="entry name" value="P-loop containing nucleotide triphosphate hydrolases"/>
    <property type="match status" value="1"/>
</dbReference>
<dbReference type="Proteomes" id="UP001142055">
    <property type="component" value="Chromosome 2"/>
</dbReference>
<dbReference type="GO" id="GO:0005739">
    <property type="term" value="C:mitochondrion"/>
    <property type="evidence" value="ECO:0007669"/>
    <property type="project" value="TreeGrafter"/>
</dbReference>
<dbReference type="InterPro" id="IPR031314">
    <property type="entry name" value="DNK_dom"/>
</dbReference>
<proteinExistence type="inferred from homology"/>
<feature type="active site" description="Proton acceptor" evidence="2">
    <location>
        <position position="133"/>
    </location>
</feature>
<dbReference type="EMBL" id="JAPWDV010000002">
    <property type="protein sequence ID" value="KAJ6220660.1"/>
    <property type="molecule type" value="Genomic_DNA"/>
</dbReference>
<feature type="domain" description="Deoxynucleoside kinase" evidence="4">
    <location>
        <begin position="14"/>
        <end position="250"/>
    </location>
</feature>
<dbReference type="InterPro" id="IPR002624">
    <property type="entry name" value="DCK/DGK"/>
</dbReference>
<accession>A0A9Q0RNL4</accession>